<gene>
    <name evidence="1" type="ORF">SAMN05444515_10675</name>
</gene>
<reference evidence="2" key="1">
    <citation type="submission" date="2016-10" db="EMBL/GenBank/DDBJ databases">
        <authorList>
            <person name="Varghese N."/>
            <person name="Submissions S."/>
        </authorList>
    </citation>
    <scope>NUCLEOTIDE SEQUENCE [LARGE SCALE GENOMIC DNA]</scope>
    <source>
        <strain evidence="2">DSM 241</strain>
    </source>
</reference>
<accession>A0A1H7KQ94</accession>
<dbReference type="STRING" id="1396821.SAMN05444515_10675"/>
<dbReference type="AlphaFoldDB" id="A0A1H7KQ94"/>
<name>A0A1H7KQ94_9GAMM</name>
<evidence type="ECO:0000313" key="2">
    <source>
        <dbReference type="Proteomes" id="UP000199256"/>
    </source>
</evidence>
<evidence type="ECO:0000313" key="1">
    <source>
        <dbReference type="EMBL" id="SEK88686.1"/>
    </source>
</evidence>
<proteinExistence type="predicted"/>
<dbReference type="EMBL" id="FOAA01000006">
    <property type="protein sequence ID" value="SEK88686.1"/>
    <property type="molecule type" value="Genomic_DNA"/>
</dbReference>
<dbReference type="RefSeq" id="WP_177169881.1">
    <property type="nucleotide sequence ID" value="NZ_FOAA01000006.1"/>
</dbReference>
<organism evidence="1 2">
    <name type="scientific">Ectothiorhodospira marina</name>
    <dbReference type="NCBI Taxonomy" id="1396821"/>
    <lineage>
        <taxon>Bacteria</taxon>
        <taxon>Pseudomonadati</taxon>
        <taxon>Pseudomonadota</taxon>
        <taxon>Gammaproteobacteria</taxon>
        <taxon>Chromatiales</taxon>
        <taxon>Ectothiorhodospiraceae</taxon>
        <taxon>Ectothiorhodospira</taxon>
    </lineage>
</organism>
<sequence>MKVEVTVELDVNLSKVKLSDVKTLAERLIAPNQVEAVQSVRILDVRLKDKNAGSAGSG</sequence>
<keyword evidence="2" id="KW-1185">Reference proteome</keyword>
<dbReference type="Proteomes" id="UP000199256">
    <property type="component" value="Unassembled WGS sequence"/>
</dbReference>
<protein>
    <submittedName>
        <fullName evidence="1">Uncharacterized protein</fullName>
    </submittedName>
</protein>